<feature type="compositionally biased region" description="Polar residues" evidence="1">
    <location>
        <begin position="369"/>
        <end position="396"/>
    </location>
</feature>
<feature type="region of interest" description="Disordered" evidence="1">
    <location>
        <begin position="365"/>
        <end position="397"/>
    </location>
</feature>
<keyword evidence="4" id="KW-1185">Reference proteome</keyword>
<evidence type="ECO:0000256" key="1">
    <source>
        <dbReference type="SAM" id="MobiDB-lite"/>
    </source>
</evidence>
<dbReference type="AlphaFoldDB" id="A0A6A6FN91"/>
<feature type="region of interest" description="Disordered" evidence="1">
    <location>
        <begin position="436"/>
        <end position="455"/>
    </location>
</feature>
<dbReference type="InterPro" id="IPR024662">
    <property type="entry name" value="Trs65"/>
</dbReference>
<dbReference type="GO" id="GO:0006891">
    <property type="term" value="P:intra-Golgi vesicle-mediated transport"/>
    <property type="evidence" value="ECO:0007669"/>
    <property type="project" value="InterPro"/>
</dbReference>
<accession>A0A6A6FN91</accession>
<evidence type="ECO:0000313" key="4">
    <source>
        <dbReference type="Proteomes" id="UP000799539"/>
    </source>
</evidence>
<organism evidence="3 4">
    <name type="scientific">Cercospora zeae-maydis SCOH1-5</name>
    <dbReference type="NCBI Taxonomy" id="717836"/>
    <lineage>
        <taxon>Eukaryota</taxon>
        <taxon>Fungi</taxon>
        <taxon>Dikarya</taxon>
        <taxon>Ascomycota</taxon>
        <taxon>Pezizomycotina</taxon>
        <taxon>Dothideomycetes</taxon>
        <taxon>Dothideomycetidae</taxon>
        <taxon>Mycosphaerellales</taxon>
        <taxon>Mycosphaerellaceae</taxon>
        <taxon>Cercospora</taxon>
    </lineage>
</organism>
<feature type="compositionally biased region" description="Low complexity" evidence="1">
    <location>
        <begin position="437"/>
        <end position="448"/>
    </location>
</feature>
<reference evidence="3" key="1">
    <citation type="journal article" date="2020" name="Stud. Mycol.">
        <title>101 Dothideomycetes genomes: a test case for predicting lifestyles and emergence of pathogens.</title>
        <authorList>
            <person name="Haridas S."/>
            <person name="Albert R."/>
            <person name="Binder M."/>
            <person name="Bloem J."/>
            <person name="Labutti K."/>
            <person name="Salamov A."/>
            <person name="Andreopoulos B."/>
            <person name="Baker S."/>
            <person name="Barry K."/>
            <person name="Bills G."/>
            <person name="Bluhm B."/>
            <person name="Cannon C."/>
            <person name="Castanera R."/>
            <person name="Culley D."/>
            <person name="Daum C."/>
            <person name="Ezra D."/>
            <person name="Gonzalez J."/>
            <person name="Henrissat B."/>
            <person name="Kuo A."/>
            <person name="Liang C."/>
            <person name="Lipzen A."/>
            <person name="Lutzoni F."/>
            <person name="Magnuson J."/>
            <person name="Mondo S."/>
            <person name="Nolan M."/>
            <person name="Ohm R."/>
            <person name="Pangilinan J."/>
            <person name="Park H.-J."/>
            <person name="Ramirez L."/>
            <person name="Alfaro M."/>
            <person name="Sun H."/>
            <person name="Tritt A."/>
            <person name="Yoshinaga Y."/>
            <person name="Zwiers L.-H."/>
            <person name="Turgeon B."/>
            <person name="Goodwin S."/>
            <person name="Spatafora J."/>
            <person name="Crous P."/>
            <person name="Grigoriev I."/>
        </authorList>
    </citation>
    <scope>NUCLEOTIDE SEQUENCE</scope>
    <source>
        <strain evidence="3">SCOH1-5</strain>
    </source>
</reference>
<dbReference type="OrthoDB" id="5345392at2759"/>
<evidence type="ECO:0000313" key="3">
    <source>
        <dbReference type="EMBL" id="KAF2214897.1"/>
    </source>
</evidence>
<dbReference type="PANTHER" id="PTHR28159:SF1">
    <property type="entry name" value="TRAFFICKING PROTEIN PARTICLE COMPLEX II-SPECIFIC SUBUNIT 65"/>
    <property type="match status" value="1"/>
</dbReference>
<proteinExistence type="predicted"/>
<gene>
    <name evidence="3" type="ORF">CERZMDRAFT_95279</name>
</gene>
<protein>
    <recommendedName>
        <fullName evidence="2">Trafficking protein particle complex II-specific subunit 65 IgD3 domain-containing protein</fullName>
    </recommendedName>
</protein>
<sequence>MAALENIRARFESLSKSAFVDVNLPKTSDVDVATLIRAGKATEIARIPTRRNLFFVLKTTAKEDEVREILPYLDLVLAAHATDAVPQGSGNTASASGKHDLNSRALAADSVDEVVMTEEHTYVVWRRQLHLSRPRARLQRPAIYFTANLRIAEQPQSVHSRSKEQLLKAFQPLPANVMEPLAFSRPPGAADIYISESRITKVAPKPPTLTDTVKPIRGATRRAFPAVPAVFTRIRYSTLPDAIIASLHLETSHIIAGTTTIHKADLDVMNADVKDLTNVALPLEARGAGETVLLYKVTPHAQAHSERNSSTESPVSISVRAEALLDQGSTISLEIDWQAQIDLTHTWPKPHYRWARAAGHSSYHKKSLSAHSITRPSMETTSGASTDRTEHTSNGGSVVFNFHAAPTTYESSEFKISVHCNNRSTRAKKFGLMMLHSRPSSSNSKPRPTTGQPTIAPATADGAATSEFMANLFNDLPLGKGKPPDVLDLNPDARIGPLPPGACFETHMSFKALRSGVLDLGVLRIIDLDTRQTVDVRELPEVIALGKVESEQG</sequence>
<name>A0A6A6FN91_9PEZI</name>
<dbReference type="EMBL" id="ML992667">
    <property type="protein sequence ID" value="KAF2214897.1"/>
    <property type="molecule type" value="Genomic_DNA"/>
</dbReference>
<dbReference type="GO" id="GO:1990071">
    <property type="term" value="C:TRAPPII protein complex"/>
    <property type="evidence" value="ECO:0007669"/>
    <property type="project" value="InterPro"/>
</dbReference>
<dbReference type="GO" id="GO:0005802">
    <property type="term" value="C:trans-Golgi network"/>
    <property type="evidence" value="ECO:0007669"/>
    <property type="project" value="TreeGrafter"/>
</dbReference>
<dbReference type="InterPro" id="IPR055420">
    <property type="entry name" value="IgD3_Trs65"/>
</dbReference>
<feature type="domain" description="Trafficking protein particle complex II-specific subunit 65 IgD3" evidence="2">
    <location>
        <begin position="380"/>
        <end position="543"/>
    </location>
</feature>
<dbReference type="Proteomes" id="UP000799539">
    <property type="component" value="Unassembled WGS sequence"/>
</dbReference>
<dbReference type="PANTHER" id="PTHR28159">
    <property type="entry name" value="TRAFFICKING PROTEIN PARTICLE COMPLEX II-SPECIFIC SUBUNIT 65"/>
    <property type="match status" value="1"/>
</dbReference>
<evidence type="ECO:0000259" key="2">
    <source>
        <dbReference type="Pfam" id="PF12735"/>
    </source>
</evidence>
<dbReference type="Pfam" id="PF12735">
    <property type="entry name" value="IgD3_Trs65"/>
    <property type="match status" value="1"/>
</dbReference>